<dbReference type="AlphaFoldDB" id="A0A176ZJE2"/>
<feature type="domain" description="DUF1214" evidence="1">
    <location>
        <begin position="338"/>
        <end position="443"/>
    </location>
</feature>
<dbReference type="InterPro" id="IPR010679">
    <property type="entry name" value="DUF1254"/>
</dbReference>
<comment type="caution">
    <text evidence="3">The sequence shown here is derived from an EMBL/GenBank/DDBJ whole genome shotgun (WGS) entry which is preliminary data.</text>
</comment>
<reference evidence="3 4" key="1">
    <citation type="submission" date="2016-02" db="EMBL/GenBank/DDBJ databases">
        <title>Draft genome sequence of the strain BR 10247T Bradyrhizobium neotropicale isolated from nodules of Centrolobium paraense.</title>
        <authorList>
            <person name="Simoes-Araujo J.L."/>
            <person name="Barauna A.C."/>
            <person name="Silva K."/>
            <person name="Zilli J.E."/>
        </authorList>
    </citation>
    <scope>NUCLEOTIDE SEQUENCE [LARGE SCALE GENOMIC DNA]</scope>
    <source>
        <strain evidence="3 4">BR 10247</strain>
    </source>
</reference>
<dbReference type="Gene3D" id="2.60.120.600">
    <property type="entry name" value="Domain of unknown function DUF1214, C-terminal domain"/>
    <property type="match status" value="1"/>
</dbReference>
<dbReference type="Pfam" id="PF06863">
    <property type="entry name" value="DUF1254"/>
    <property type="match status" value="1"/>
</dbReference>
<proteinExistence type="predicted"/>
<evidence type="ECO:0000259" key="2">
    <source>
        <dbReference type="Pfam" id="PF06863"/>
    </source>
</evidence>
<sequence length="459" mass="50534">MTATTVVAETARYSDLPSSEELTSRNIQRGAVEAVVWGMPAVNFELMLQAAIANGGAANQMLYWSRPVNWKDQALTPNPSTIYFNPFYDTTKGPVVLEIPPVEGDSSITGSIDDAWQCALEDVGPAGVDQGKGGKYLITPPGYNETPPGGYIVVPSDTFQGFAILRSNFKSGSDADIAGAVAYGKRMKIYPLSGNANQTVYVDVYDKMFEATIPYDVRFFESLNRFVQAEPWLTRDKVMIDSLKTVGIAKGKPFTADAKTRSTLDEAARVAGASIDKWYERGFSPPFFEGTHWALPVPKETIEGLSTMFADPNNYPIEGRAVYFSVAYFSAKHLGAGQFYLLAIDDKSGQPFDGKKTYRLHVPPNAPVKLYWSATAYDRKTHALIRETSRSSRASNSAGMQQNADGSLDVFVGARTPAGMESNWVPTNGHDFEILFRLYGPEKAFFDKTWILPDVEEMK</sequence>
<accession>A0A176ZJE2</accession>
<dbReference type="InterPro" id="IPR037050">
    <property type="entry name" value="DUF1254_sf"/>
</dbReference>
<evidence type="ECO:0000313" key="4">
    <source>
        <dbReference type="Proteomes" id="UP000077173"/>
    </source>
</evidence>
<feature type="domain" description="DUF1254" evidence="2">
    <location>
        <begin position="59"/>
        <end position="191"/>
    </location>
</feature>
<evidence type="ECO:0000259" key="1">
    <source>
        <dbReference type="Pfam" id="PF06742"/>
    </source>
</evidence>
<dbReference type="InterPro" id="IPR037049">
    <property type="entry name" value="DUF1214_C_sf"/>
</dbReference>
<gene>
    <name evidence="3" type="ORF">AXW67_35050</name>
</gene>
<name>A0A176ZJE2_9BRAD</name>
<dbReference type="Proteomes" id="UP000077173">
    <property type="component" value="Unassembled WGS sequence"/>
</dbReference>
<evidence type="ECO:0008006" key="5">
    <source>
        <dbReference type="Google" id="ProtNLM"/>
    </source>
</evidence>
<evidence type="ECO:0000313" key="3">
    <source>
        <dbReference type="EMBL" id="OAF19935.1"/>
    </source>
</evidence>
<dbReference type="SUPFAM" id="SSF160935">
    <property type="entry name" value="VPA0735-like"/>
    <property type="match status" value="1"/>
</dbReference>
<protein>
    <recommendedName>
        <fullName evidence="5">DUF1254 domain-containing protein</fullName>
    </recommendedName>
</protein>
<dbReference type="Pfam" id="PF06742">
    <property type="entry name" value="DUF1214"/>
    <property type="match status" value="1"/>
</dbReference>
<keyword evidence="4" id="KW-1185">Reference proteome</keyword>
<dbReference type="InterPro" id="IPR010621">
    <property type="entry name" value="DUF1214"/>
</dbReference>
<dbReference type="EMBL" id="LSEF01000010">
    <property type="protein sequence ID" value="OAF19935.1"/>
    <property type="molecule type" value="Genomic_DNA"/>
</dbReference>
<dbReference type="PANTHER" id="PTHR36509:SF3">
    <property type="entry name" value="SIGNAL PEPTIDE PROTEIN"/>
    <property type="match status" value="1"/>
</dbReference>
<dbReference type="Gene3D" id="2.60.40.1610">
    <property type="entry name" value="Domain of unknown function DUF1254"/>
    <property type="match status" value="1"/>
</dbReference>
<dbReference type="Gene3D" id="1.10.3360.10">
    <property type="entry name" value="VPA0735-like domain"/>
    <property type="match status" value="1"/>
</dbReference>
<organism evidence="3 4">
    <name type="scientific">Bradyrhizobium neotropicale</name>
    <dbReference type="NCBI Taxonomy" id="1497615"/>
    <lineage>
        <taxon>Bacteria</taxon>
        <taxon>Pseudomonadati</taxon>
        <taxon>Pseudomonadota</taxon>
        <taxon>Alphaproteobacteria</taxon>
        <taxon>Hyphomicrobiales</taxon>
        <taxon>Nitrobacteraceae</taxon>
        <taxon>Bradyrhizobium</taxon>
    </lineage>
</organism>
<dbReference type="PANTHER" id="PTHR36509">
    <property type="entry name" value="BLL3101 PROTEIN"/>
    <property type="match status" value="1"/>
</dbReference>